<evidence type="ECO:0000256" key="1">
    <source>
        <dbReference type="SAM" id="MobiDB-lite"/>
    </source>
</evidence>
<feature type="compositionally biased region" description="Basic and acidic residues" evidence="1">
    <location>
        <begin position="288"/>
        <end position="316"/>
    </location>
</feature>
<sequence>MNGLVEIVVICSIIAAGHFPHKVHSETDYFEHAQPSQHVMHIRKLSDSDKLKIELEPVWFHVESTEQKPSSESQQVKRQTRDDFMRPLQIFPSVEKLAAHQKRNNDHVSKSEASTNDSPESFLKNFWHVDNPNGLSNRELSKKSTSVEEYLENTNLPSCFRKYLHEMYDRNHESVQKLMRCLTQQSTESCNAARRSQRVQPNYFSSQEDDFYPKNDPERRLHERKVIRKRKYNEQHDASSEQSANDDLKFEQLFIRSDSDYGGQIFEPVTDVDAESSSDESSSSSDIQSRDHDTKSRESNESEPRERSYGGRERPIAYRRLPQKYNTQTRHHSDESEQDCSCEESGESCEHC</sequence>
<dbReference type="AlphaFoldDB" id="A0A182Q930"/>
<dbReference type="VEuPathDB" id="VectorBase:AFAF005488"/>
<feature type="compositionally biased region" description="Basic and acidic residues" evidence="1">
    <location>
        <begin position="211"/>
        <end position="221"/>
    </location>
</feature>
<dbReference type="EnsemblMetazoa" id="AFAF005488-RA">
    <property type="protein sequence ID" value="AFAF005488-PA"/>
    <property type="gene ID" value="AFAF005488"/>
</dbReference>
<feature type="compositionally biased region" description="Basic residues" evidence="1">
    <location>
        <begin position="222"/>
        <end position="231"/>
    </location>
</feature>
<proteinExistence type="predicted"/>
<accession>A0A182Q930</accession>
<keyword evidence="3" id="KW-1185">Reference proteome</keyword>
<feature type="region of interest" description="Disordered" evidence="1">
    <location>
        <begin position="192"/>
        <end position="245"/>
    </location>
</feature>
<evidence type="ECO:0000313" key="3">
    <source>
        <dbReference type="Proteomes" id="UP000075886"/>
    </source>
</evidence>
<name>A0A182Q930_9DIPT</name>
<organism evidence="2 3">
    <name type="scientific">Anopheles farauti</name>
    <dbReference type="NCBI Taxonomy" id="69004"/>
    <lineage>
        <taxon>Eukaryota</taxon>
        <taxon>Metazoa</taxon>
        <taxon>Ecdysozoa</taxon>
        <taxon>Arthropoda</taxon>
        <taxon>Hexapoda</taxon>
        <taxon>Insecta</taxon>
        <taxon>Pterygota</taxon>
        <taxon>Neoptera</taxon>
        <taxon>Endopterygota</taxon>
        <taxon>Diptera</taxon>
        <taxon>Nematocera</taxon>
        <taxon>Culicoidea</taxon>
        <taxon>Culicidae</taxon>
        <taxon>Anophelinae</taxon>
        <taxon>Anopheles</taxon>
    </lineage>
</organism>
<feature type="region of interest" description="Disordered" evidence="1">
    <location>
        <begin position="271"/>
        <end position="352"/>
    </location>
</feature>
<evidence type="ECO:0000313" key="2">
    <source>
        <dbReference type="EnsemblMetazoa" id="AFAF005488-PA"/>
    </source>
</evidence>
<feature type="compositionally biased region" description="Acidic residues" evidence="1">
    <location>
        <begin position="336"/>
        <end position="352"/>
    </location>
</feature>
<dbReference type="EMBL" id="AXCN02000237">
    <property type="status" value="NOT_ANNOTATED_CDS"/>
    <property type="molecule type" value="Genomic_DNA"/>
</dbReference>
<dbReference type="Proteomes" id="UP000075886">
    <property type="component" value="Unassembled WGS sequence"/>
</dbReference>
<reference evidence="2" key="2">
    <citation type="submission" date="2020-05" db="UniProtKB">
        <authorList>
            <consortium name="EnsemblMetazoa"/>
        </authorList>
    </citation>
    <scope>IDENTIFICATION</scope>
    <source>
        <strain evidence="2">FAR1</strain>
    </source>
</reference>
<protein>
    <submittedName>
        <fullName evidence="2">Uncharacterized protein</fullName>
    </submittedName>
</protein>
<feature type="region of interest" description="Disordered" evidence="1">
    <location>
        <begin position="99"/>
        <end position="125"/>
    </location>
</feature>
<reference evidence="3" key="1">
    <citation type="submission" date="2014-01" db="EMBL/GenBank/DDBJ databases">
        <title>The Genome Sequence of Anopheles farauti FAR1 (V2).</title>
        <authorList>
            <consortium name="The Broad Institute Genomics Platform"/>
            <person name="Neafsey D.E."/>
            <person name="Besansky N."/>
            <person name="Howell P."/>
            <person name="Walton C."/>
            <person name="Young S.K."/>
            <person name="Zeng Q."/>
            <person name="Gargeya S."/>
            <person name="Fitzgerald M."/>
            <person name="Haas B."/>
            <person name="Abouelleil A."/>
            <person name="Allen A.W."/>
            <person name="Alvarado L."/>
            <person name="Arachchi H.M."/>
            <person name="Berlin A.M."/>
            <person name="Chapman S.B."/>
            <person name="Gainer-Dewar J."/>
            <person name="Goldberg J."/>
            <person name="Griggs A."/>
            <person name="Gujja S."/>
            <person name="Hansen M."/>
            <person name="Howarth C."/>
            <person name="Imamovic A."/>
            <person name="Ireland A."/>
            <person name="Larimer J."/>
            <person name="McCowan C."/>
            <person name="Murphy C."/>
            <person name="Pearson M."/>
            <person name="Poon T.W."/>
            <person name="Priest M."/>
            <person name="Roberts A."/>
            <person name="Saif S."/>
            <person name="Shea T."/>
            <person name="Sisk P."/>
            <person name="Sykes S."/>
            <person name="Wortman J."/>
            <person name="Nusbaum C."/>
            <person name="Birren B."/>
        </authorList>
    </citation>
    <scope>NUCLEOTIDE SEQUENCE [LARGE SCALE GENOMIC DNA]</scope>
    <source>
        <strain evidence="3">FAR1</strain>
    </source>
</reference>